<organism evidence="2 3">
    <name type="scientific">Flavobacterium terrae</name>
    <dbReference type="NCBI Taxonomy" id="415425"/>
    <lineage>
        <taxon>Bacteria</taxon>
        <taxon>Pseudomonadati</taxon>
        <taxon>Bacteroidota</taxon>
        <taxon>Flavobacteriia</taxon>
        <taxon>Flavobacteriales</taxon>
        <taxon>Flavobacteriaceae</taxon>
        <taxon>Flavobacterium</taxon>
    </lineage>
</organism>
<dbReference type="RefSeq" id="WP_073311254.1">
    <property type="nucleotide sequence ID" value="NZ_FQZI01000003.1"/>
</dbReference>
<evidence type="ECO:0000256" key="1">
    <source>
        <dbReference type="SAM" id="SignalP"/>
    </source>
</evidence>
<feature type="signal peptide" evidence="1">
    <location>
        <begin position="1"/>
        <end position="18"/>
    </location>
</feature>
<keyword evidence="3" id="KW-1185">Reference proteome</keyword>
<dbReference type="STRING" id="415425.SAMN05444363_2175"/>
<dbReference type="Proteomes" id="UP000184488">
    <property type="component" value="Unassembled WGS sequence"/>
</dbReference>
<accession>A0A1M6F7L1</accession>
<proteinExistence type="predicted"/>
<dbReference type="OrthoDB" id="9773381at2"/>
<name>A0A1M6F7L1_9FLAO</name>
<protein>
    <recommendedName>
        <fullName evidence="4">DUF4835 domain-containing protein</fullName>
    </recommendedName>
</protein>
<keyword evidence="1" id="KW-0732">Signal</keyword>
<feature type="chain" id="PRO_5012906598" description="DUF4835 domain-containing protein" evidence="1">
    <location>
        <begin position="19"/>
        <end position="295"/>
    </location>
</feature>
<reference evidence="3" key="1">
    <citation type="submission" date="2016-11" db="EMBL/GenBank/DDBJ databases">
        <authorList>
            <person name="Varghese N."/>
            <person name="Submissions S."/>
        </authorList>
    </citation>
    <scope>NUCLEOTIDE SEQUENCE [LARGE SCALE GENOMIC DNA]</scope>
    <source>
        <strain evidence="3">DSM 18829</strain>
    </source>
</reference>
<sequence length="295" mass="33746">MRKYFTVFILFIFSLSQAQELNCTVTFNTDQVAATNQQVFKTLQKSLTEFLNNTKWTDKTFKGPEKINCSFFFNVLSYNNVDQFTAILQVQASRPIFNSTYNSPILNINDKDVSFTYTEFQNLIFNPNSFDSNLLSILAFYANMIIAVDADSFSPEGGTKALENAMNIVNNAQQTQEKAWTSNGNQNRYYLVNDMISPTYAPFRKAIYEYHYGALDKMSDNLKEGKEGIRKALKTLREVSNVRPNAYLTRVFFDAKADEILNIFTDGPKVDITEVVDNLNRLSPTNSSKWSQISY</sequence>
<evidence type="ECO:0000313" key="2">
    <source>
        <dbReference type="EMBL" id="SHI93651.1"/>
    </source>
</evidence>
<evidence type="ECO:0000313" key="3">
    <source>
        <dbReference type="Proteomes" id="UP000184488"/>
    </source>
</evidence>
<evidence type="ECO:0008006" key="4">
    <source>
        <dbReference type="Google" id="ProtNLM"/>
    </source>
</evidence>
<dbReference type="AlphaFoldDB" id="A0A1M6F7L1"/>
<dbReference type="EMBL" id="FQZI01000003">
    <property type="protein sequence ID" value="SHI93651.1"/>
    <property type="molecule type" value="Genomic_DNA"/>
</dbReference>
<gene>
    <name evidence="2" type="ORF">SAMN05444363_2175</name>
</gene>
<dbReference type="InterPro" id="IPR032274">
    <property type="entry name" value="DUF4835"/>
</dbReference>
<dbReference type="Pfam" id="PF16119">
    <property type="entry name" value="DUF4835"/>
    <property type="match status" value="1"/>
</dbReference>